<comment type="caution">
    <text evidence="8">The sequence shown here is derived from an EMBL/GenBank/DDBJ whole genome shotgun (WGS) entry which is preliminary data.</text>
</comment>
<reference evidence="8" key="1">
    <citation type="submission" date="2021-03" db="EMBL/GenBank/DDBJ databases">
        <title>Chromosome level genome of the anhydrobiotic midge Polypedilum vanderplanki.</title>
        <authorList>
            <person name="Yoshida Y."/>
            <person name="Kikawada T."/>
            <person name="Gusev O."/>
        </authorList>
    </citation>
    <scope>NUCLEOTIDE SEQUENCE</scope>
    <source>
        <strain evidence="8">NIAS01</strain>
        <tissue evidence="8">Whole body or cell culture</tissue>
    </source>
</reference>
<organism evidence="8 9">
    <name type="scientific">Polypedilum vanderplanki</name>
    <name type="common">Sleeping chironomid midge</name>
    <dbReference type="NCBI Taxonomy" id="319348"/>
    <lineage>
        <taxon>Eukaryota</taxon>
        <taxon>Metazoa</taxon>
        <taxon>Ecdysozoa</taxon>
        <taxon>Arthropoda</taxon>
        <taxon>Hexapoda</taxon>
        <taxon>Insecta</taxon>
        <taxon>Pterygota</taxon>
        <taxon>Neoptera</taxon>
        <taxon>Endopterygota</taxon>
        <taxon>Diptera</taxon>
        <taxon>Nematocera</taxon>
        <taxon>Chironomoidea</taxon>
        <taxon>Chironomidae</taxon>
        <taxon>Chironominae</taxon>
        <taxon>Polypedilum</taxon>
        <taxon>Polypedilum</taxon>
    </lineage>
</organism>
<evidence type="ECO:0000256" key="6">
    <source>
        <dbReference type="SAM" id="SignalP"/>
    </source>
</evidence>
<dbReference type="SMART" id="SM00020">
    <property type="entry name" value="Tryp_SPc"/>
    <property type="match status" value="1"/>
</dbReference>
<keyword evidence="9" id="KW-1185">Reference proteome</keyword>
<dbReference type="Pfam" id="PF00089">
    <property type="entry name" value="Trypsin"/>
    <property type="match status" value="1"/>
</dbReference>
<gene>
    <name evidence="8" type="ORF">PVAND_003009</name>
</gene>
<keyword evidence="4" id="KW-1015">Disulfide bond</keyword>
<protein>
    <recommendedName>
        <fullName evidence="7">Peptidase S1 domain-containing protein</fullName>
    </recommendedName>
</protein>
<dbReference type="InterPro" id="IPR043504">
    <property type="entry name" value="Peptidase_S1_PA_chymotrypsin"/>
</dbReference>
<keyword evidence="3" id="KW-0720">Serine protease</keyword>
<dbReference type="GO" id="GO:0006508">
    <property type="term" value="P:proteolysis"/>
    <property type="evidence" value="ECO:0007669"/>
    <property type="project" value="UniProtKB-KW"/>
</dbReference>
<sequence length="245" mass="26991">MKFQSVILLVFVLSCAYAIAPDRNRRVVGGTNVLPGQIPHQVLLSFYDANFYFAGAALLNNRWVVSVANYLEGRSHYSIGIVVGTSILTGSVPTFQSDTIIIHDNFNRNTMQNNIALVRSYSNIPTTVHVIPIALNPSIINPGTIARTSGFGATQPSIGPDSNVLQSRDVTVRQCEPNDYFNSVSQHLCTEAAVCTRDIGGPLTFNNQLIGISLWHHPLRCGHDDDLDFYVRITSFATWINARIN</sequence>
<dbReference type="InterPro" id="IPR050430">
    <property type="entry name" value="Peptidase_S1"/>
</dbReference>
<dbReference type="GO" id="GO:0004252">
    <property type="term" value="F:serine-type endopeptidase activity"/>
    <property type="evidence" value="ECO:0007669"/>
    <property type="project" value="InterPro"/>
</dbReference>
<evidence type="ECO:0000313" key="8">
    <source>
        <dbReference type="EMBL" id="KAG5672921.1"/>
    </source>
</evidence>
<evidence type="ECO:0000256" key="2">
    <source>
        <dbReference type="ARBA" id="ARBA00022801"/>
    </source>
</evidence>
<dbReference type="EMBL" id="JADBJN010000003">
    <property type="protein sequence ID" value="KAG5672921.1"/>
    <property type="molecule type" value="Genomic_DNA"/>
</dbReference>
<evidence type="ECO:0000256" key="1">
    <source>
        <dbReference type="ARBA" id="ARBA00022670"/>
    </source>
</evidence>
<dbReference type="PANTHER" id="PTHR24276">
    <property type="entry name" value="POLYSERASE-RELATED"/>
    <property type="match status" value="1"/>
</dbReference>
<dbReference type="OrthoDB" id="60866at2759"/>
<accession>A0A9J6BSQ9</accession>
<dbReference type="AlphaFoldDB" id="A0A9J6BSQ9"/>
<dbReference type="PANTHER" id="PTHR24276:SF91">
    <property type="entry name" value="AT26814P-RELATED"/>
    <property type="match status" value="1"/>
</dbReference>
<evidence type="ECO:0000259" key="7">
    <source>
        <dbReference type="PROSITE" id="PS50240"/>
    </source>
</evidence>
<keyword evidence="1" id="KW-0645">Protease</keyword>
<evidence type="ECO:0000256" key="5">
    <source>
        <dbReference type="ARBA" id="ARBA00024195"/>
    </source>
</evidence>
<proteinExistence type="inferred from homology"/>
<dbReference type="PROSITE" id="PS51257">
    <property type="entry name" value="PROKAR_LIPOPROTEIN"/>
    <property type="match status" value="1"/>
</dbReference>
<dbReference type="Gene3D" id="2.40.10.10">
    <property type="entry name" value="Trypsin-like serine proteases"/>
    <property type="match status" value="1"/>
</dbReference>
<dbReference type="SUPFAM" id="SSF50494">
    <property type="entry name" value="Trypsin-like serine proteases"/>
    <property type="match status" value="1"/>
</dbReference>
<dbReference type="InterPro" id="IPR009003">
    <property type="entry name" value="Peptidase_S1_PA"/>
</dbReference>
<feature type="signal peptide" evidence="6">
    <location>
        <begin position="1"/>
        <end position="18"/>
    </location>
</feature>
<feature type="domain" description="Peptidase S1" evidence="7">
    <location>
        <begin position="27"/>
        <end position="245"/>
    </location>
</feature>
<dbReference type="PROSITE" id="PS50240">
    <property type="entry name" value="TRYPSIN_DOM"/>
    <property type="match status" value="1"/>
</dbReference>
<evidence type="ECO:0000313" key="9">
    <source>
        <dbReference type="Proteomes" id="UP001107558"/>
    </source>
</evidence>
<dbReference type="Proteomes" id="UP001107558">
    <property type="component" value="Chromosome 3"/>
</dbReference>
<name>A0A9J6BSQ9_POLVA</name>
<comment type="similarity">
    <text evidence="5">Belongs to the peptidase S1 family. CLIP subfamily.</text>
</comment>
<evidence type="ECO:0000256" key="4">
    <source>
        <dbReference type="ARBA" id="ARBA00023157"/>
    </source>
</evidence>
<dbReference type="InterPro" id="IPR001254">
    <property type="entry name" value="Trypsin_dom"/>
</dbReference>
<evidence type="ECO:0000256" key="3">
    <source>
        <dbReference type="ARBA" id="ARBA00022825"/>
    </source>
</evidence>
<keyword evidence="2" id="KW-0378">Hydrolase</keyword>
<feature type="chain" id="PRO_5039896183" description="Peptidase S1 domain-containing protein" evidence="6">
    <location>
        <begin position="19"/>
        <end position="245"/>
    </location>
</feature>
<keyword evidence="6" id="KW-0732">Signal</keyword>